<protein>
    <recommendedName>
        <fullName evidence="3">BTB domain-containing protein</fullName>
    </recommendedName>
</protein>
<dbReference type="AlphaFoldDB" id="A0A0D2A1Y2"/>
<dbReference type="OrthoDB" id="194443at2759"/>
<dbReference type="EMBL" id="KN847564">
    <property type="protein sequence ID" value="KIW00340.1"/>
    <property type="molecule type" value="Genomic_DNA"/>
</dbReference>
<gene>
    <name evidence="1" type="ORF">PV09_08053</name>
</gene>
<evidence type="ECO:0000313" key="2">
    <source>
        <dbReference type="Proteomes" id="UP000053259"/>
    </source>
</evidence>
<sequence length="206" mass="23552">MNAHSKLSNDNVESLLPEPADIQADNGARHLHKSLESAPLLNESGDEGGSNVYTEFEKALTVRIVEASNFVIKFDDEVAKQVMHFLEFLYIPGWKPPKDIILLARLYAMGERFSAARFQKVILDQFGAFLKEWAPRHIRIGDICALLEIACNDIMEHPYLNDDPIRKYVFWLAAARLSELHKSNDFQWLLCDNDELAKELCLMPSY</sequence>
<dbReference type="InParanoid" id="A0A0D2A1Y2"/>
<dbReference type="STRING" id="253628.A0A0D2A1Y2"/>
<dbReference type="GeneID" id="27316026"/>
<organism evidence="1 2">
    <name type="scientific">Verruconis gallopava</name>
    <dbReference type="NCBI Taxonomy" id="253628"/>
    <lineage>
        <taxon>Eukaryota</taxon>
        <taxon>Fungi</taxon>
        <taxon>Dikarya</taxon>
        <taxon>Ascomycota</taxon>
        <taxon>Pezizomycotina</taxon>
        <taxon>Dothideomycetes</taxon>
        <taxon>Pleosporomycetidae</taxon>
        <taxon>Venturiales</taxon>
        <taxon>Sympoventuriaceae</taxon>
        <taxon>Verruconis</taxon>
    </lineage>
</organism>
<proteinExistence type="predicted"/>
<evidence type="ECO:0000313" key="1">
    <source>
        <dbReference type="EMBL" id="KIW00340.1"/>
    </source>
</evidence>
<accession>A0A0D2A1Y2</accession>
<dbReference type="Proteomes" id="UP000053259">
    <property type="component" value="Unassembled WGS sequence"/>
</dbReference>
<reference evidence="1 2" key="1">
    <citation type="submission" date="2015-01" db="EMBL/GenBank/DDBJ databases">
        <title>The Genome Sequence of Ochroconis gallopava CBS43764.</title>
        <authorList>
            <consortium name="The Broad Institute Genomics Platform"/>
            <person name="Cuomo C."/>
            <person name="de Hoog S."/>
            <person name="Gorbushina A."/>
            <person name="Stielow B."/>
            <person name="Teixiera M."/>
            <person name="Abouelleil A."/>
            <person name="Chapman S.B."/>
            <person name="Priest M."/>
            <person name="Young S.K."/>
            <person name="Wortman J."/>
            <person name="Nusbaum C."/>
            <person name="Birren B."/>
        </authorList>
    </citation>
    <scope>NUCLEOTIDE SEQUENCE [LARGE SCALE GENOMIC DNA]</scope>
    <source>
        <strain evidence="1 2">CBS 43764</strain>
    </source>
</reference>
<keyword evidence="2" id="KW-1185">Reference proteome</keyword>
<evidence type="ECO:0008006" key="3">
    <source>
        <dbReference type="Google" id="ProtNLM"/>
    </source>
</evidence>
<dbReference type="RefSeq" id="XP_016210209.1">
    <property type="nucleotide sequence ID" value="XM_016361903.1"/>
</dbReference>
<name>A0A0D2A1Y2_9PEZI</name>
<dbReference type="VEuPathDB" id="FungiDB:PV09_08053"/>
<dbReference type="HOGENOM" id="CLU_1332837_0_0_1"/>